<protein>
    <recommendedName>
        <fullName evidence="3">Fatty acid desaturase domain-containing protein</fullName>
    </recommendedName>
</protein>
<name>A0ABP0E8R1_9ASCO</name>
<evidence type="ECO:0000313" key="5">
    <source>
        <dbReference type="Proteomes" id="UP001497600"/>
    </source>
</evidence>
<dbReference type="PANTHER" id="PTHR32100">
    <property type="entry name" value="OMEGA-6 FATTY ACID DESATURASE, CHLOROPLASTIC"/>
    <property type="match status" value="1"/>
</dbReference>
<dbReference type="InterPro" id="IPR012171">
    <property type="entry name" value="Fatty_acid_desaturase"/>
</dbReference>
<feature type="transmembrane region" description="Helical" evidence="2">
    <location>
        <begin position="99"/>
        <end position="121"/>
    </location>
</feature>
<evidence type="ECO:0000256" key="2">
    <source>
        <dbReference type="SAM" id="Phobius"/>
    </source>
</evidence>
<dbReference type="Proteomes" id="UP001497600">
    <property type="component" value="Chromosome C"/>
</dbReference>
<dbReference type="InterPro" id="IPR005804">
    <property type="entry name" value="FA_desaturase_dom"/>
</dbReference>
<keyword evidence="2" id="KW-1133">Transmembrane helix</keyword>
<accession>A0ABP0E8R1</accession>
<organism evidence="4 5">
    <name type="scientific">[Candida] anglica</name>
    <dbReference type="NCBI Taxonomy" id="148631"/>
    <lineage>
        <taxon>Eukaryota</taxon>
        <taxon>Fungi</taxon>
        <taxon>Dikarya</taxon>
        <taxon>Ascomycota</taxon>
        <taxon>Saccharomycotina</taxon>
        <taxon>Pichiomycetes</taxon>
        <taxon>Debaryomycetaceae</taxon>
        <taxon>Kurtzmaniella</taxon>
    </lineage>
</organism>
<sequence length="423" mass="48706">MATTSSTVSYRGEGSESTETKVGPRKNLSTIDTYGKKFNVPDYTIKDILSAIPKHCYERSLVRSLGYVARDIIAMVTIGYIGSTVIPKVQIQDHEQIAYAIRGALWFGYSYLIGLFGFGLWILAHECGHGAFSDYQNINDFIGWVLHSYLIVPYFSWKFSHAKHHKATGHMTKDMVFIPYTKEEFVEMKGASKISEVMEDSPIWSLSVLIFQQLGGLQLYLASNATGQVYPGTNFVSRSHYAPSSPVFDKNQWWYIVLSDIGIILTFTGVYQWYKIFGFHAMLVNWFLPWCWVNHWLVFVTFLQHTDPTMPHYKDSEWTFARGAAATIDRDYGFIGQHIFHDIIETHVLHHYVSRIPFYNAREASAAIRKVMGEHYRYEGENMWLSLWKCMRMCQFVDDDKEDSKGVMMFRNVNGVGPVKPKD</sequence>
<feature type="region of interest" description="Disordered" evidence="1">
    <location>
        <begin position="1"/>
        <end position="24"/>
    </location>
</feature>
<proteinExistence type="predicted"/>
<dbReference type="CDD" id="cd03507">
    <property type="entry name" value="Delta12-FADS-like"/>
    <property type="match status" value="1"/>
</dbReference>
<evidence type="ECO:0000259" key="3">
    <source>
        <dbReference type="Pfam" id="PF00487"/>
    </source>
</evidence>
<feature type="transmembrane region" description="Helical" evidence="2">
    <location>
        <begin position="253"/>
        <end position="274"/>
    </location>
</feature>
<gene>
    <name evidence="4" type="ORF">CAAN4_C03730</name>
</gene>
<dbReference type="EMBL" id="OZ004255">
    <property type="protein sequence ID" value="CAK7899667.1"/>
    <property type="molecule type" value="Genomic_DNA"/>
</dbReference>
<feature type="transmembrane region" description="Helical" evidence="2">
    <location>
        <begin position="141"/>
        <end position="157"/>
    </location>
</feature>
<feature type="domain" description="Fatty acid desaturase" evidence="3">
    <location>
        <begin position="106"/>
        <end position="378"/>
    </location>
</feature>
<feature type="transmembrane region" description="Helical" evidence="2">
    <location>
        <begin position="286"/>
        <end position="303"/>
    </location>
</feature>
<dbReference type="Pfam" id="PF00487">
    <property type="entry name" value="FA_desaturase"/>
    <property type="match status" value="1"/>
</dbReference>
<reference evidence="4 5" key="1">
    <citation type="submission" date="2024-01" db="EMBL/GenBank/DDBJ databases">
        <authorList>
            <consortium name="Genoscope - CEA"/>
            <person name="William W."/>
        </authorList>
    </citation>
    <scope>NUCLEOTIDE SEQUENCE [LARGE SCALE GENOMIC DNA]</scope>
    <source>
        <strain evidence="4 5">29B2s-10</strain>
    </source>
</reference>
<keyword evidence="2" id="KW-0812">Transmembrane</keyword>
<evidence type="ECO:0000313" key="4">
    <source>
        <dbReference type="EMBL" id="CAK7899667.1"/>
    </source>
</evidence>
<evidence type="ECO:0000256" key="1">
    <source>
        <dbReference type="SAM" id="MobiDB-lite"/>
    </source>
</evidence>
<keyword evidence="5" id="KW-1185">Reference proteome</keyword>
<keyword evidence="2" id="KW-0472">Membrane</keyword>